<feature type="transmembrane region" description="Helical" evidence="1">
    <location>
        <begin position="79"/>
        <end position="106"/>
    </location>
</feature>
<dbReference type="PANTHER" id="PTHR30199:SF0">
    <property type="entry name" value="INNER MEMBRANE PROTEIN YDCO"/>
    <property type="match status" value="1"/>
</dbReference>
<dbReference type="EMBL" id="CP072110">
    <property type="protein sequence ID" value="QTH64681.1"/>
    <property type="molecule type" value="Genomic_DNA"/>
</dbReference>
<keyword evidence="3" id="KW-1185">Reference proteome</keyword>
<keyword evidence="1" id="KW-0812">Transmembrane</keyword>
<feature type="transmembrane region" description="Helical" evidence="1">
    <location>
        <begin position="350"/>
        <end position="380"/>
    </location>
</feature>
<organism evidence="2 3">
    <name type="scientific">Psychrosphaera ytuae</name>
    <dbReference type="NCBI Taxonomy" id="2820710"/>
    <lineage>
        <taxon>Bacteria</taxon>
        <taxon>Pseudomonadati</taxon>
        <taxon>Pseudomonadota</taxon>
        <taxon>Gammaproteobacteria</taxon>
        <taxon>Alteromonadales</taxon>
        <taxon>Pseudoalteromonadaceae</taxon>
        <taxon>Psychrosphaera</taxon>
    </lineage>
</organism>
<gene>
    <name evidence="2" type="ORF">J1N51_04215</name>
</gene>
<feature type="transmembrane region" description="Helical" evidence="1">
    <location>
        <begin position="12"/>
        <end position="32"/>
    </location>
</feature>
<dbReference type="Proteomes" id="UP000682739">
    <property type="component" value="Chromosome"/>
</dbReference>
<proteinExistence type="predicted"/>
<dbReference type="PANTHER" id="PTHR30199">
    <property type="entry name" value="MFS FAMILY TRANSPORTER, PREDICTED SUBSTRATE BENZOATE"/>
    <property type="match status" value="1"/>
</dbReference>
<dbReference type="GO" id="GO:0042925">
    <property type="term" value="F:benzoate transmembrane transporter activity"/>
    <property type="evidence" value="ECO:0007669"/>
    <property type="project" value="InterPro"/>
</dbReference>
<reference evidence="2" key="1">
    <citation type="submission" date="2021-03" db="EMBL/GenBank/DDBJ databases">
        <title>Description of Psychrosphaera ytuae sp. nov. isolated from deep sea sediment of South China Sea.</title>
        <authorList>
            <person name="Zhang J."/>
            <person name="Xu X.-D."/>
        </authorList>
    </citation>
    <scope>NUCLEOTIDE SEQUENCE</scope>
    <source>
        <strain evidence="2">MTZ26</strain>
    </source>
</reference>
<feature type="transmembrane region" description="Helical" evidence="1">
    <location>
        <begin position="290"/>
        <end position="311"/>
    </location>
</feature>
<dbReference type="AlphaFoldDB" id="A0A975HIW0"/>
<evidence type="ECO:0000313" key="2">
    <source>
        <dbReference type="EMBL" id="QTH64681.1"/>
    </source>
</evidence>
<feature type="transmembrane region" description="Helical" evidence="1">
    <location>
        <begin position="44"/>
        <end position="67"/>
    </location>
</feature>
<dbReference type="Pfam" id="PF03594">
    <property type="entry name" value="BenE"/>
    <property type="match status" value="1"/>
</dbReference>
<dbReference type="NCBIfam" id="TIGR00843">
    <property type="entry name" value="benE"/>
    <property type="match status" value="1"/>
</dbReference>
<protein>
    <submittedName>
        <fullName evidence="2">Benzoate/H(+) symporter BenE family transporter</fullName>
    </submittedName>
</protein>
<feature type="transmembrane region" description="Helical" evidence="1">
    <location>
        <begin position="170"/>
        <end position="189"/>
    </location>
</feature>
<keyword evidence="1" id="KW-0472">Membrane</keyword>
<feature type="transmembrane region" description="Helical" evidence="1">
    <location>
        <begin position="259"/>
        <end position="278"/>
    </location>
</feature>
<evidence type="ECO:0000313" key="3">
    <source>
        <dbReference type="Proteomes" id="UP000682739"/>
    </source>
</evidence>
<feature type="transmembrane region" description="Helical" evidence="1">
    <location>
        <begin position="317"/>
        <end position="338"/>
    </location>
</feature>
<dbReference type="KEGG" id="psym:J1N51_04215"/>
<dbReference type="RefSeq" id="WP_208832735.1">
    <property type="nucleotide sequence ID" value="NZ_CP072110.1"/>
</dbReference>
<accession>A0A975HIW0</accession>
<feature type="transmembrane region" description="Helical" evidence="1">
    <location>
        <begin position="142"/>
        <end position="163"/>
    </location>
</feature>
<dbReference type="GO" id="GO:0005886">
    <property type="term" value="C:plasma membrane"/>
    <property type="evidence" value="ECO:0007669"/>
    <property type="project" value="TreeGrafter"/>
</dbReference>
<sequence>MQNLRSLFSINHLLAGFTAVLIGYASSVIIIIQAASAAGASTELITHWMFALGLVMGVSSIALSWFYKQPVLTAWSTPGAAMLILILGDYTVTTALGAFVVTGLMIMATGFIKPIVSALERVPPALAAAMLGAIVLPFCVDAFAMLATESVVFIAMLIAYIATKRLAPKYTMLALVVVGISSAIIAGAFDSTSLNLSISSAKWLTPEFDLMAILNISLPLYLVSMLSQNLPGISMIKSFGYQPSVKPILTSTGAATAGFAPFGVFAVNLAAISAALVLNEDVDKNKDKRYLAAIWAGVFYIIAGLWAPLVVDIFVALPSYVGVILAGFALLGTLVMCLQTAFQTEADREAALFTFVITLSGVTFIGLNATLIGLLIGLLYKRLFK</sequence>
<dbReference type="InterPro" id="IPR004711">
    <property type="entry name" value="Benzoate_Transporter"/>
</dbReference>
<name>A0A975HIW0_9GAMM</name>
<evidence type="ECO:0000256" key="1">
    <source>
        <dbReference type="SAM" id="Phobius"/>
    </source>
</evidence>
<keyword evidence="1" id="KW-1133">Transmembrane helix</keyword>